<keyword evidence="2" id="KW-1185">Reference proteome</keyword>
<reference evidence="1" key="1">
    <citation type="journal article" date="2014" name="Int. J. Syst. Evol. Microbiol.">
        <title>Complete genome sequence of Corynebacterium casei LMG S-19264T (=DSM 44701T), isolated from a smear-ripened cheese.</title>
        <authorList>
            <consortium name="US DOE Joint Genome Institute (JGI-PGF)"/>
            <person name="Walter F."/>
            <person name="Albersmeier A."/>
            <person name="Kalinowski J."/>
            <person name="Ruckert C."/>
        </authorList>
    </citation>
    <scope>NUCLEOTIDE SEQUENCE</scope>
    <source>
        <strain evidence="1">CGMCC 1.12408</strain>
    </source>
</reference>
<evidence type="ECO:0000313" key="2">
    <source>
        <dbReference type="Proteomes" id="UP000613512"/>
    </source>
</evidence>
<organism evidence="1 2">
    <name type="scientific">Ornithinibacillus halotolerans</name>
    <dbReference type="NCBI Taxonomy" id="1274357"/>
    <lineage>
        <taxon>Bacteria</taxon>
        <taxon>Bacillati</taxon>
        <taxon>Bacillota</taxon>
        <taxon>Bacilli</taxon>
        <taxon>Bacillales</taxon>
        <taxon>Bacillaceae</taxon>
        <taxon>Ornithinibacillus</taxon>
    </lineage>
</organism>
<comment type="caution">
    <text evidence="1">The sequence shown here is derived from an EMBL/GenBank/DDBJ whole genome shotgun (WGS) entry which is preliminary data.</text>
</comment>
<proteinExistence type="predicted"/>
<dbReference type="AlphaFoldDB" id="A0A916RUP7"/>
<sequence length="70" mass="7922">MQIKYELFNGRNFSSVSFSTAFAYGININDNECISNNTPFQGYFLAIVENVIYSGNYTKLLYNGNGNFVL</sequence>
<dbReference type="Proteomes" id="UP000613512">
    <property type="component" value="Unassembled WGS sequence"/>
</dbReference>
<protein>
    <submittedName>
        <fullName evidence="1">Uncharacterized protein</fullName>
    </submittedName>
</protein>
<name>A0A916RUP7_9BACI</name>
<gene>
    <name evidence="1" type="ORF">GCM10008025_08640</name>
</gene>
<evidence type="ECO:0000313" key="1">
    <source>
        <dbReference type="EMBL" id="GGA67087.1"/>
    </source>
</evidence>
<reference evidence="1" key="2">
    <citation type="submission" date="2020-09" db="EMBL/GenBank/DDBJ databases">
        <authorList>
            <person name="Sun Q."/>
            <person name="Zhou Y."/>
        </authorList>
    </citation>
    <scope>NUCLEOTIDE SEQUENCE</scope>
    <source>
        <strain evidence="1">CGMCC 1.12408</strain>
    </source>
</reference>
<accession>A0A916RUP7</accession>
<dbReference type="EMBL" id="BMEY01000003">
    <property type="protein sequence ID" value="GGA67087.1"/>
    <property type="molecule type" value="Genomic_DNA"/>
</dbReference>